<protein>
    <submittedName>
        <fullName evidence="2">Uncharacterized protein</fullName>
    </submittedName>
</protein>
<reference evidence="2 3" key="1">
    <citation type="submission" date="2024-02" db="EMBL/GenBank/DDBJ databases">
        <title>de novo genome assembly of Solanum bulbocastanum strain 11H21.</title>
        <authorList>
            <person name="Hosaka A.J."/>
        </authorList>
    </citation>
    <scope>NUCLEOTIDE SEQUENCE [LARGE SCALE GENOMIC DNA]</scope>
    <source>
        <tissue evidence="2">Young leaves</tissue>
    </source>
</reference>
<evidence type="ECO:0000256" key="1">
    <source>
        <dbReference type="SAM" id="MobiDB-lite"/>
    </source>
</evidence>
<sequence length="48" mass="5060">MEAEPSSQTQATEREAGGRAKASNSTQPPRASSQATTNNENVQTINGR</sequence>
<comment type="caution">
    <text evidence="2">The sequence shown here is derived from an EMBL/GenBank/DDBJ whole genome shotgun (WGS) entry which is preliminary data.</text>
</comment>
<evidence type="ECO:0000313" key="3">
    <source>
        <dbReference type="Proteomes" id="UP001371456"/>
    </source>
</evidence>
<feature type="region of interest" description="Disordered" evidence="1">
    <location>
        <begin position="1"/>
        <end position="48"/>
    </location>
</feature>
<dbReference type="Proteomes" id="UP001371456">
    <property type="component" value="Unassembled WGS sequence"/>
</dbReference>
<organism evidence="2 3">
    <name type="scientific">Solanum bulbocastanum</name>
    <name type="common">Wild potato</name>
    <dbReference type="NCBI Taxonomy" id="147425"/>
    <lineage>
        <taxon>Eukaryota</taxon>
        <taxon>Viridiplantae</taxon>
        <taxon>Streptophyta</taxon>
        <taxon>Embryophyta</taxon>
        <taxon>Tracheophyta</taxon>
        <taxon>Spermatophyta</taxon>
        <taxon>Magnoliopsida</taxon>
        <taxon>eudicotyledons</taxon>
        <taxon>Gunneridae</taxon>
        <taxon>Pentapetalae</taxon>
        <taxon>asterids</taxon>
        <taxon>lamiids</taxon>
        <taxon>Solanales</taxon>
        <taxon>Solanaceae</taxon>
        <taxon>Solanoideae</taxon>
        <taxon>Solaneae</taxon>
        <taxon>Solanum</taxon>
    </lineage>
</organism>
<keyword evidence="3" id="KW-1185">Reference proteome</keyword>
<evidence type="ECO:0000313" key="2">
    <source>
        <dbReference type="EMBL" id="KAK6777754.1"/>
    </source>
</evidence>
<dbReference type="AlphaFoldDB" id="A0AAN8T1C4"/>
<dbReference type="EMBL" id="JBANQN010000010">
    <property type="protein sequence ID" value="KAK6777754.1"/>
    <property type="molecule type" value="Genomic_DNA"/>
</dbReference>
<name>A0AAN8T1C4_SOLBU</name>
<gene>
    <name evidence="2" type="ORF">RDI58_024472</name>
</gene>
<accession>A0AAN8T1C4</accession>
<feature type="compositionally biased region" description="Polar residues" evidence="1">
    <location>
        <begin position="22"/>
        <end position="48"/>
    </location>
</feature>
<proteinExistence type="predicted"/>
<feature type="compositionally biased region" description="Polar residues" evidence="1">
    <location>
        <begin position="1"/>
        <end position="11"/>
    </location>
</feature>